<name>A0A3B0VV68_9ZZZZ</name>
<accession>A0A3B0VV68</accession>
<dbReference type="EMBL" id="UOEX01000436">
    <property type="protein sequence ID" value="VAW42357.1"/>
    <property type="molecule type" value="Genomic_DNA"/>
</dbReference>
<organism evidence="1">
    <name type="scientific">hydrothermal vent metagenome</name>
    <dbReference type="NCBI Taxonomy" id="652676"/>
    <lineage>
        <taxon>unclassified sequences</taxon>
        <taxon>metagenomes</taxon>
        <taxon>ecological metagenomes</taxon>
    </lineage>
</organism>
<gene>
    <name evidence="1" type="ORF">MNBD_DELTA03-1133</name>
</gene>
<evidence type="ECO:0000313" key="1">
    <source>
        <dbReference type="EMBL" id="VAW42357.1"/>
    </source>
</evidence>
<sequence length="166" mass="18866">MENESKLVPVLREGVEIVKMIAFRDLREVVSRRFPERERHYHNKLTGAAINRCFGIVNPESAFQEFAQSESREIDDILNGLTADLPQLRIPLTDALRIMVLCDHQEGVDNSIILSQNQDYGILLVERDLPMPHRFIELVRRIGASLGLVIPPLPANEVNTVEKGEE</sequence>
<reference evidence="1" key="1">
    <citation type="submission" date="2018-06" db="EMBL/GenBank/DDBJ databases">
        <authorList>
            <person name="Zhirakovskaya E."/>
        </authorList>
    </citation>
    <scope>NUCLEOTIDE SEQUENCE</scope>
</reference>
<dbReference type="AlphaFoldDB" id="A0A3B0VV68"/>
<protein>
    <submittedName>
        <fullName evidence="1">Uncharacterized protein</fullName>
    </submittedName>
</protein>
<proteinExistence type="predicted"/>